<accession>A0A9E8HL22</accession>
<evidence type="ECO:0000256" key="1">
    <source>
        <dbReference type="ARBA" id="ARBA00008769"/>
    </source>
</evidence>
<dbReference type="RefSeq" id="WP_251810233.1">
    <property type="nucleotide sequence ID" value="NZ_CP101527.1"/>
</dbReference>
<dbReference type="Pfam" id="PF04966">
    <property type="entry name" value="OprB"/>
    <property type="match status" value="1"/>
</dbReference>
<feature type="chain" id="PRO_5039746427" evidence="2">
    <location>
        <begin position="23"/>
        <end position="410"/>
    </location>
</feature>
<reference evidence="3" key="1">
    <citation type="submission" date="2022-07" db="EMBL/GenBank/DDBJ databases">
        <title>Alkalimarinus sp. nov., isolated from gut of a Alitta virens.</title>
        <authorList>
            <person name="Yang A.I."/>
            <person name="Shin N.-R."/>
        </authorList>
    </citation>
    <scope>NUCLEOTIDE SEQUENCE</scope>
    <source>
        <strain evidence="3">FA028</strain>
    </source>
</reference>
<dbReference type="KEGG" id="asem:NNL22_17570"/>
<keyword evidence="2" id="KW-0732">Signal</keyword>
<feature type="signal peptide" evidence="2">
    <location>
        <begin position="1"/>
        <end position="22"/>
    </location>
</feature>
<dbReference type="InterPro" id="IPR007049">
    <property type="entry name" value="Carb-sel_porin_OprB"/>
</dbReference>
<organism evidence="3 4">
    <name type="scientific">Alkalimarinus sediminis</name>
    <dbReference type="NCBI Taxonomy" id="1632866"/>
    <lineage>
        <taxon>Bacteria</taxon>
        <taxon>Pseudomonadati</taxon>
        <taxon>Pseudomonadota</taxon>
        <taxon>Gammaproteobacteria</taxon>
        <taxon>Alteromonadales</taxon>
        <taxon>Alteromonadaceae</taxon>
        <taxon>Alkalimarinus</taxon>
    </lineage>
</organism>
<dbReference type="Gene3D" id="2.40.160.180">
    <property type="entry name" value="Carbohydrate-selective porin OprB"/>
    <property type="match status" value="1"/>
</dbReference>
<dbReference type="EMBL" id="CP101527">
    <property type="protein sequence ID" value="UZW74806.1"/>
    <property type="molecule type" value="Genomic_DNA"/>
</dbReference>
<evidence type="ECO:0000313" key="3">
    <source>
        <dbReference type="EMBL" id="UZW74806.1"/>
    </source>
</evidence>
<dbReference type="GO" id="GO:0015288">
    <property type="term" value="F:porin activity"/>
    <property type="evidence" value="ECO:0007669"/>
    <property type="project" value="InterPro"/>
</dbReference>
<proteinExistence type="inferred from homology"/>
<evidence type="ECO:0000313" key="4">
    <source>
        <dbReference type="Proteomes" id="UP001164472"/>
    </source>
</evidence>
<sequence length="410" mass="46442">MVKKLKLVIAIAMLLPCYSLFAEPQSEYGEIDALFDYQDRSQRTGHIKQEPTKPISDAYFDFKSDLEDNAGVNYLLEISPQYQTGVGESNGHSSNNETNLIVQWAAIEHDNAKRGNLLMWYQWSNTLGSDTTSDFASDLGVLSPPNGGDTSPSSHRDLFQHFAWEQWFADDSIRLMVGKLTTRVLFNLNSYTVSDREDFFTPMIVNNPVVHYTARVGFGTYIEFKQPTYYVSGMMRDADADLSKKFIDFDSINSGNWEYVSELGLTPQDVLGLGSGVYRLTLSYSDETDAFEKSNSISVSADQDVGEHYGLFFRYAFSDDTFRAFEQRLATGFQIKSPLNFDNDRIGLGGWWGKPTNDRLDDEVGVDLFWRLQLSSIIELTPGFQMIFNPALNQNKNQAALAQMRIRILL</sequence>
<name>A0A9E8HL22_9ALTE</name>
<dbReference type="GO" id="GO:0016020">
    <property type="term" value="C:membrane"/>
    <property type="evidence" value="ECO:0007669"/>
    <property type="project" value="InterPro"/>
</dbReference>
<dbReference type="Proteomes" id="UP001164472">
    <property type="component" value="Chromosome"/>
</dbReference>
<gene>
    <name evidence="3" type="ORF">NNL22_17570</name>
</gene>
<protein>
    <submittedName>
        <fullName evidence="3">Carbohydrate porin</fullName>
    </submittedName>
</protein>
<dbReference type="GO" id="GO:0008643">
    <property type="term" value="P:carbohydrate transport"/>
    <property type="evidence" value="ECO:0007669"/>
    <property type="project" value="InterPro"/>
</dbReference>
<comment type="similarity">
    <text evidence="1 2">Belongs to the OprB family.</text>
</comment>
<evidence type="ECO:0000256" key="2">
    <source>
        <dbReference type="RuleBase" id="RU363072"/>
    </source>
</evidence>
<dbReference type="AlphaFoldDB" id="A0A9E8HL22"/>
<dbReference type="InterPro" id="IPR038673">
    <property type="entry name" value="OprB_sf"/>
</dbReference>
<keyword evidence="4" id="KW-1185">Reference proteome</keyword>